<reference evidence="2" key="1">
    <citation type="submission" date="2022-04" db="EMBL/GenBank/DDBJ databases">
        <title>Carnegiea gigantea Genome sequencing and assembly v2.</title>
        <authorList>
            <person name="Copetti D."/>
            <person name="Sanderson M.J."/>
            <person name="Burquez A."/>
            <person name="Wojciechowski M.F."/>
        </authorList>
    </citation>
    <scope>NUCLEOTIDE SEQUENCE</scope>
    <source>
        <strain evidence="2">SGP5-SGP5p</strain>
        <tissue evidence="2">Aerial part</tissue>
    </source>
</reference>
<dbReference type="Proteomes" id="UP001153076">
    <property type="component" value="Unassembled WGS sequence"/>
</dbReference>
<dbReference type="PANTHER" id="PTHR38384">
    <property type="entry name" value="MEMBRANE LIPOPROTEIN-RELATED"/>
    <property type="match status" value="1"/>
</dbReference>
<protein>
    <submittedName>
        <fullName evidence="2">Uncharacterized protein</fullName>
    </submittedName>
</protein>
<dbReference type="AlphaFoldDB" id="A0A9Q1KY60"/>
<keyword evidence="3" id="KW-1185">Reference proteome</keyword>
<evidence type="ECO:0000313" key="2">
    <source>
        <dbReference type="EMBL" id="KAJ8451029.1"/>
    </source>
</evidence>
<accession>A0A9Q1KY60</accession>
<organism evidence="2 3">
    <name type="scientific">Carnegiea gigantea</name>
    <dbReference type="NCBI Taxonomy" id="171969"/>
    <lineage>
        <taxon>Eukaryota</taxon>
        <taxon>Viridiplantae</taxon>
        <taxon>Streptophyta</taxon>
        <taxon>Embryophyta</taxon>
        <taxon>Tracheophyta</taxon>
        <taxon>Spermatophyta</taxon>
        <taxon>Magnoliopsida</taxon>
        <taxon>eudicotyledons</taxon>
        <taxon>Gunneridae</taxon>
        <taxon>Pentapetalae</taxon>
        <taxon>Caryophyllales</taxon>
        <taxon>Cactineae</taxon>
        <taxon>Cactaceae</taxon>
        <taxon>Cactoideae</taxon>
        <taxon>Echinocereeae</taxon>
        <taxon>Carnegiea</taxon>
    </lineage>
</organism>
<evidence type="ECO:0000256" key="1">
    <source>
        <dbReference type="SAM" id="MobiDB-lite"/>
    </source>
</evidence>
<comment type="caution">
    <text evidence="2">The sequence shown here is derived from an EMBL/GenBank/DDBJ whole genome shotgun (WGS) entry which is preliminary data.</text>
</comment>
<dbReference type="PROSITE" id="PS51257">
    <property type="entry name" value="PROKAR_LIPOPROTEIN"/>
    <property type="match status" value="1"/>
</dbReference>
<dbReference type="EMBL" id="JAKOGI010000011">
    <property type="protein sequence ID" value="KAJ8451029.1"/>
    <property type="molecule type" value="Genomic_DNA"/>
</dbReference>
<feature type="compositionally biased region" description="Basic and acidic residues" evidence="1">
    <location>
        <begin position="55"/>
        <end position="76"/>
    </location>
</feature>
<dbReference type="PANTHER" id="PTHR38384:SF2">
    <property type="entry name" value="MEMBRANE LIPOPROTEIN"/>
    <property type="match status" value="1"/>
</dbReference>
<feature type="region of interest" description="Disordered" evidence="1">
    <location>
        <begin position="51"/>
        <end position="76"/>
    </location>
</feature>
<dbReference type="OrthoDB" id="1851682at2759"/>
<sequence length="251" mass="27852">MERKFTLLHTVATSAVFSAVSCWYGFMFGRESARKELGDLIEDLRRSKKQGNMEGRLEQKSKRKDRDGGYHEGERSRWLVPPSDMLFTNSTKCRQLSPSNNFLFIRKYVNALNPLPECELLVAKTCAYPLASYISNAFSPASSILAVCVAIFTCCTSPSGEQPACSGCSPSFISMHVKLKTTPCLANSLAIGVSHIPSTLVERHYNLELQPVFLDHLHELGIAIPVISERSVFLNQSPPGIYHDSFNTGTL</sequence>
<evidence type="ECO:0000313" key="3">
    <source>
        <dbReference type="Proteomes" id="UP001153076"/>
    </source>
</evidence>
<proteinExistence type="predicted"/>
<gene>
    <name evidence="2" type="ORF">Cgig2_026838</name>
</gene>
<name>A0A9Q1KY60_9CARY</name>